<reference evidence="1" key="2">
    <citation type="journal article" date="2015" name="Data Brief">
        <title>Shoot transcriptome of the giant reed, Arundo donax.</title>
        <authorList>
            <person name="Barrero R.A."/>
            <person name="Guerrero F.D."/>
            <person name="Moolhuijzen P."/>
            <person name="Goolsby J.A."/>
            <person name="Tidwell J."/>
            <person name="Bellgard S.E."/>
            <person name="Bellgard M.I."/>
        </authorList>
    </citation>
    <scope>NUCLEOTIDE SEQUENCE</scope>
    <source>
        <tissue evidence="1">Shoot tissue taken approximately 20 cm above the soil surface</tissue>
    </source>
</reference>
<proteinExistence type="predicted"/>
<sequence>MGTSQNRNAVCTLNYPIILTEGSVSLQQHNLTGACPWQLLGADLVVGFCCQLQRHIHWVSS</sequence>
<dbReference type="AlphaFoldDB" id="A0A0A9GNF9"/>
<name>A0A0A9GNF9_ARUDO</name>
<reference evidence="1" key="1">
    <citation type="submission" date="2014-09" db="EMBL/GenBank/DDBJ databases">
        <authorList>
            <person name="Magalhaes I.L.F."/>
            <person name="Oliveira U."/>
            <person name="Santos F.R."/>
            <person name="Vidigal T.H.D.A."/>
            <person name="Brescovit A.D."/>
            <person name="Santos A.J."/>
        </authorList>
    </citation>
    <scope>NUCLEOTIDE SEQUENCE</scope>
    <source>
        <tissue evidence="1">Shoot tissue taken approximately 20 cm above the soil surface</tissue>
    </source>
</reference>
<protein>
    <submittedName>
        <fullName evidence="1">Uncharacterized protein</fullName>
    </submittedName>
</protein>
<accession>A0A0A9GNF9</accession>
<evidence type="ECO:0000313" key="1">
    <source>
        <dbReference type="EMBL" id="JAE24964.1"/>
    </source>
</evidence>
<dbReference type="PROSITE" id="PS51257">
    <property type="entry name" value="PROKAR_LIPOPROTEIN"/>
    <property type="match status" value="1"/>
</dbReference>
<organism evidence="1">
    <name type="scientific">Arundo donax</name>
    <name type="common">Giant reed</name>
    <name type="synonym">Donax arundinaceus</name>
    <dbReference type="NCBI Taxonomy" id="35708"/>
    <lineage>
        <taxon>Eukaryota</taxon>
        <taxon>Viridiplantae</taxon>
        <taxon>Streptophyta</taxon>
        <taxon>Embryophyta</taxon>
        <taxon>Tracheophyta</taxon>
        <taxon>Spermatophyta</taxon>
        <taxon>Magnoliopsida</taxon>
        <taxon>Liliopsida</taxon>
        <taxon>Poales</taxon>
        <taxon>Poaceae</taxon>
        <taxon>PACMAD clade</taxon>
        <taxon>Arundinoideae</taxon>
        <taxon>Arundineae</taxon>
        <taxon>Arundo</taxon>
    </lineage>
</organism>
<dbReference type="EMBL" id="GBRH01172932">
    <property type="protein sequence ID" value="JAE24964.1"/>
    <property type="molecule type" value="Transcribed_RNA"/>
</dbReference>